<reference evidence="1 2" key="1">
    <citation type="journal article" date="2015" name="Proc. Natl. Acad. Sci. U.S.A.">
        <title>Expanded metabolic versatility of ubiquitous nitrite-oxidizing bacteria from the genus Nitrospira.</title>
        <authorList>
            <person name="Koch H."/>
            <person name="Lucker S."/>
            <person name="Albertsen M."/>
            <person name="Kitzinger K."/>
            <person name="Herbold C."/>
            <person name="Spieck E."/>
            <person name="Nielsen P.H."/>
            <person name="Wagner M."/>
            <person name="Daims H."/>
        </authorList>
    </citation>
    <scope>NUCLEOTIDE SEQUENCE [LARGE SCALE GENOMIC DNA]</scope>
    <source>
        <strain evidence="1 2">NSP M-1</strain>
    </source>
</reference>
<gene>
    <name evidence="1" type="ORF">NITMOv2_4052</name>
</gene>
<dbReference type="AlphaFoldDB" id="A0A0K2GHN9"/>
<dbReference type="OrthoDB" id="9795088at2"/>
<proteinExistence type="predicted"/>
<dbReference type="Proteomes" id="UP000069205">
    <property type="component" value="Chromosome"/>
</dbReference>
<protein>
    <submittedName>
        <fullName evidence="1">Uncharacterized protein</fullName>
    </submittedName>
</protein>
<dbReference type="RefSeq" id="WP_053381296.1">
    <property type="nucleotide sequence ID" value="NZ_CP011801.1"/>
</dbReference>
<sequence>MKKIVINVSYDRFCVSHKAIVRLRALGQPDALREEDRGAHWPAAAGPREPSLNRYGALIPRDDEHLVRVVEELGSEANGHCADLKVVLIPDDVLWTIDMADGLERVSEVHRSWQ</sequence>
<name>A0A0K2GHN9_NITMO</name>
<evidence type="ECO:0000313" key="2">
    <source>
        <dbReference type="Proteomes" id="UP000069205"/>
    </source>
</evidence>
<dbReference type="PATRIC" id="fig|42253.5.peg.4000"/>
<keyword evidence="2" id="KW-1185">Reference proteome</keyword>
<dbReference type="KEGG" id="nmv:NITMOv2_4052"/>
<dbReference type="EMBL" id="CP011801">
    <property type="protein sequence ID" value="ALA60436.1"/>
    <property type="molecule type" value="Genomic_DNA"/>
</dbReference>
<organism evidence="1 2">
    <name type="scientific">Nitrospira moscoviensis</name>
    <dbReference type="NCBI Taxonomy" id="42253"/>
    <lineage>
        <taxon>Bacteria</taxon>
        <taxon>Pseudomonadati</taxon>
        <taxon>Nitrospirota</taxon>
        <taxon>Nitrospiria</taxon>
        <taxon>Nitrospirales</taxon>
        <taxon>Nitrospiraceae</taxon>
        <taxon>Nitrospira</taxon>
    </lineage>
</organism>
<evidence type="ECO:0000313" key="1">
    <source>
        <dbReference type="EMBL" id="ALA60436.1"/>
    </source>
</evidence>
<accession>A0A0K2GHN9</accession>